<keyword evidence="2" id="KW-1185">Reference proteome</keyword>
<gene>
    <name evidence="1" type="ORF">G3574_03860</name>
</gene>
<dbReference type="RefSeq" id="WP_163960699.1">
    <property type="nucleotide sequence ID" value="NZ_JAAIVB010000011.1"/>
</dbReference>
<dbReference type="AlphaFoldDB" id="A0A6B3SN74"/>
<evidence type="ECO:0000313" key="1">
    <source>
        <dbReference type="EMBL" id="NEX60206.1"/>
    </source>
</evidence>
<dbReference type="Proteomes" id="UP000482155">
    <property type="component" value="Unassembled WGS sequence"/>
</dbReference>
<dbReference type="EMBL" id="JAAIVB010000011">
    <property type="protein sequence ID" value="NEX60206.1"/>
    <property type="molecule type" value="Genomic_DNA"/>
</dbReference>
<name>A0A6B3SN74_9BURK</name>
<sequence length="292" mass="32439">MATGKHPSLRGINKIAISPEMRKLLLGVWHDRLTPHAIVLTYLAARNFGVIRFPTRPDRSVDGGNKGHQDAVDLLDKYTDDELANLSAELNHITSQSQQILSALYKSPSICLERAIAPIDARSQYLTANRAVDNIELYPALALAAERAGLASISMDVDIVSGWSTTATQRYGTLHLSRAWAIDDVLLVSDLLDGPMESNEWLCVNRNPRGLMEFPISSIVLVGVPSNISDRIANSQVVSRLANELQEQANRASSERTLALRPTELWWRSDYKLPPQNILDRLREWAAGIIKK</sequence>
<accession>A0A6B3SN74</accession>
<organism evidence="1 2">
    <name type="scientific">Noviherbaspirillum galbum</name>
    <dbReference type="NCBI Taxonomy" id="2709383"/>
    <lineage>
        <taxon>Bacteria</taxon>
        <taxon>Pseudomonadati</taxon>
        <taxon>Pseudomonadota</taxon>
        <taxon>Betaproteobacteria</taxon>
        <taxon>Burkholderiales</taxon>
        <taxon>Oxalobacteraceae</taxon>
        <taxon>Noviherbaspirillum</taxon>
    </lineage>
</organism>
<comment type="caution">
    <text evidence="1">The sequence shown here is derived from an EMBL/GenBank/DDBJ whole genome shotgun (WGS) entry which is preliminary data.</text>
</comment>
<proteinExistence type="predicted"/>
<reference evidence="1 2" key="1">
    <citation type="submission" date="2020-02" db="EMBL/GenBank/DDBJ databases">
        <authorList>
            <person name="Kim M.K."/>
        </authorList>
    </citation>
    <scope>NUCLEOTIDE SEQUENCE [LARGE SCALE GENOMIC DNA]</scope>
    <source>
        <strain evidence="1 2">17J57-3</strain>
    </source>
</reference>
<protein>
    <submittedName>
        <fullName evidence="1">Uncharacterized protein</fullName>
    </submittedName>
</protein>
<evidence type="ECO:0000313" key="2">
    <source>
        <dbReference type="Proteomes" id="UP000482155"/>
    </source>
</evidence>